<accession>A0A923NNK4</accession>
<comment type="caution">
    <text evidence="3">The sequence shown here is derived from an EMBL/GenBank/DDBJ whole genome shotgun (WGS) entry which is preliminary data.</text>
</comment>
<keyword evidence="2" id="KW-1133">Transmembrane helix</keyword>
<name>A0A923NNK4_9FIRM</name>
<gene>
    <name evidence="3" type="ORF">H9L42_16120</name>
</gene>
<evidence type="ECO:0000256" key="1">
    <source>
        <dbReference type="SAM" id="MobiDB-lite"/>
    </source>
</evidence>
<keyword evidence="4" id="KW-1185">Reference proteome</keyword>
<keyword evidence="2" id="KW-0812">Transmembrane</keyword>
<organism evidence="3 4">
    <name type="scientific">Zhenpiania hominis</name>
    <dbReference type="NCBI Taxonomy" id="2763644"/>
    <lineage>
        <taxon>Bacteria</taxon>
        <taxon>Bacillati</taxon>
        <taxon>Bacillota</taxon>
        <taxon>Clostridia</taxon>
        <taxon>Peptostreptococcales</taxon>
        <taxon>Anaerovoracaceae</taxon>
        <taxon>Zhenpiania</taxon>
    </lineage>
</organism>
<sequence length="304" mass="34469">MKFCPKCGEKVEGMKFCPECGCKIEDTSNKDEKEVVDSTTITIDNQKIETPHSKKKPRIGCIIGLIIIALFIFGVVVGINEMSKNPEKYETTQENTADTEGYMDLAIQTLQTYNPDANIHIMDYKEWEVDGIIYIQSTFDTGSDIDHEFLIRCPKDGTQVFILQVDGDTIFYNQDDEIEYMDNVGKSTTQNKAETKERAKTVSSTKEQHTTASITPHKQNLIIGMWEGDWISGGYIEFQFLDNGEFYCSTYYDGSSNSTNGTYWVEDNNINLDTGEIYPVQSVQNDLLKLETYEGVYELHAVSV</sequence>
<proteinExistence type="predicted"/>
<dbReference type="Proteomes" id="UP000602647">
    <property type="component" value="Unassembled WGS sequence"/>
</dbReference>
<evidence type="ECO:0000313" key="4">
    <source>
        <dbReference type="Proteomes" id="UP000602647"/>
    </source>
</evidence>
<feature type="transmembrane region" description="Helical" evidence="2">
    <location>
        <begin position="59"/>
        <end position="79"/>
    </location>
</feature>
<reference evidence="3" key="1">
    <citation type="submission" date="2020-08" db="EMBL/GenBank/DDBJ databases">
        <title>Genome public.</title>
        <authorList>
            <person name="Liu C."/>
            <person name="Sun Q."/>
        </authorList>
    </citation>
    <scope>NUCLEOTIDE SEQUENCE</scope>
    <source>
        <strain evidence="3">BX12</strain>
    </source>
</reference>
<protein>
    <submittedName>
        <fullName evidence="3">Zinc ribbon domain-containing protein</fullName>
    </submittedName>
</protein>
<feature type="compositionally biased region" description="Polar residues" evidence="1">
    <location>
        <begin position="201"/>
        <end position="210"/>
    </location>
</feature>
<dbReference type="EMBL" id="JACRYT010000034">
    <property type="protein sequence ID" value="MBC6681337.1"/>
    <property type="molecule type" value="Genomic_DNA"/>
</dbReference>
<dbReference type="AlphaFoldDB" id="A0A923NNK4"/>
<keyword evidence="2" id="KW-0472">Membrane</keyword>
<dbReference type="RefSeq" id="WP_187304433.1">
    <property type="nucleotide sequence ID" value="NZ_JACRYT010000034.1"/>
</dbReference>
<evidence type="ECO:0000256" key="2">
    <source>
        <dbReference type="SAM" id="Phobius"/>
    </source>
</evidence>
<feature type="region of interest" description="Disordered" evidence="1">
    <location>
        <begin position="188"/>
        <end position="210"/>
    </location>
</feature>
<evidence type="ECO:0000313" key="3">
    <source>
        <dbReference type="EMBL" id="MBC6681337.1"/>
    </source>
</evidence>